<evidence type="ECO:0000313" key="2">
    <source>
        <dbReference type="EMBL" id="KAB7502528.1"/>
    </source>
</evidence>
<dbReference type="SUPFAM" id="SSF52058">
    <property type="entry name" value="L domain-like"/>
    <property type="match status" value="1"/>
</dbReference>
<dbReference type="InterPro" id="IPR000494">
    <property type="entry name" value="Rcpt_L-dom"/>
</dbReference>
<dbReference type="Gene3D" id="3.80.20.20">
    <property type="entry name" value="Receptor L-domain"/>
    <property type="match status" value="1"/>
</dbReference>
<dbReference type="AlphaFoldDB" id="A0A5N5T912"/>
<feature type="domain" description="Receptor L-domain" evidence="1">
    <location>
        <begin position="10"/>
        <end position="59"/>
    </location>
</feature>
<accession>A0A5N5T912</accession>
<dbReference type="EMBL" id="SEYY01007310">
    <property type="protein sequence ID" value="KAB7502528.1"/>
    <property type="molecule type" value="Genomic_DNA"/>
</dbReference>
<evidence type="ECO:0000259" key="1">
    <source>
        <dbReference type="Pfam" id="PF01030"/>
    </source>
</evidence>
<keyword evidence="2" id="KW-0675">Receptor</keyword>
<reference evidence="2 3" key="1">
    <citation type="journal article" date="2019" name="PLoS Biol.">
        <title>Sex chromosomes control vertical transmission of feminizing Wolbachia symbionts in an isopod.</title>
        <authorList>
            <person name="Becking T."/>
            <person name="Chebbi M.A."/>
            <person name="Giraud I."/>
            <person name="Moumen B."/>
            <person name="Laverre T."/>
            <person name="Caubet Y."/>
            <person name="Peccoud J."/>
            <person name="Gilbert C."/>
            <person name="Cordaux R."/>
        </authorList>
    </citation>
    <scope>NUCLEOTIDE SEQUENCE [LARGE SCALE GENOMIC DNA]</scope>
    <source>
        <strain evidence="2">ANa2</strain>
        <tissue evidence="2">Whole body excluding digestive tract and cuticle</tissue>
    </source>
</reference>
<dbReference type="InterPro" id="IPR036941">
    <property type="entry name" value="Rcpt_L-dom_sf"/>
</dbReference>
<name>A0A5N5T912_9CRUS</name>
<evidence type="ECO:0000313" key="3">
    <source>
        <dbReference type="Proteomes" id="UP000326759"/>
    </source>
</evidence>
<gene>
    <name evidence="2" type="primary">IGF1R</name>
    <name evidence="2" type="ORF">Anas_10567</name>
</gene>
<comment type="caution">
    <text evidence="2">The sequence shown here is derived from an EMBL/GenBank/DDBJ whole genome shotgun (WGS) entry which is preliminary data.</text>
</comment>
<proteinExistence type="predicted"/>
<sequence length="193" mass="21977">MVTYKRNVAKKLEENLKGIETVSGYVKVAGADALYSLSFLPNLKRIEGKEVVNGGNVFQTYLSQYFLVLCFYIVHASTSVKSGRRISRFSSDFRYSFYLAENSNLKKLWDWNFRSKELFINGSVYIHFNNKLCDSEIAKFRQVANIKDGQISNHTNGMNAPCTIFHTHLSAVPGSTNGSILLNWMHNFCSVDY</sequence>
<protein>
    <submittedName>
        <fullName evidence="2">Insulin-like growth factor 1 receptor</fullName>
    </submittedName>
</protein>
<dbReference type="Proteomes" id="UP000326759">
    <property type="component" value="Unassembled WGS sequence"/>
</dbReference>
<dbReference type="OrthoDB" id="6612654at2759"/>
<dbReference type="Pfam" id="PF01030">
    <property type="entry name" value="Recep_L_domain"/>
    <property type="match status" value="2"/>
</dbReference>
<organism evidence="2 3">
    <name type="scientific">Armadillidium nasatum</name>
    <dbReference type="NCBI Taxonomy" id="96803"/>
    <lineage>
        <taxon>Eukaryota</taxon>
        <taxon>Metazoa</taxon>
        <taxon>Ecdysozoa</taxon>
        <taxon>Arthropoda</taxon>
        <taxon>Crustacea</taxon>
        <taxon>Multicrustacea</taxon>
        <taxon>Malacostraca</taxon>
        <taxon>Eumalacostraca</taxon>
        <taxon>Peracarida</taxon>
        <taxon>Isopoda</taxon>
        <taxon>Oniscidea</taxon>
        <taxon>Crinocheta</taxon>
        <taxon>Armadillidiidae</taxon>
        <taxon>Armadillidium</taxon>
    </lineage>
</organism>
<keyword evidence="3" id="KW-1185">Reference proteome</keyword>
<feature type="domain" description="Receptor L-domain" evidence="1">
    <location>
        <begin position="94"/>
        <end position="137"/>
    </location>
</feature>